<accession>A0ACC0UHG4</accession>
<reference evidence="1" key="1">
    <citation type="submission" date="2021-03" db="EMBL/GenBank/DDBJ databases">
        <title>Evolutionary priming and transition to the ectomycorrhizal habit in an iconic lineage of mushroom-forming fungi: is preadaptation a requirement?</title>
        <authorList>
            <consortium name="DOE Joint Genome Institute"/>
            <person name="Looney B.P."/>
            <person name="Miyauchi S."/>
            <person name="Morin E."/>
            <person name="Drula E."/>
            <person name="Courty P.E."/>
            <person name="Chicoki N."/>
            <person name="Fauchery L."/>
            <person name="Kohler A."/>
            <person name="Kuo A."/>
            <person name="LaButti K."/>
            <person name="Pangilinan J."/>
            <person name="Lipzen A."/>
            <person name="Riley R."/>
            <person name="Andreopoulos W."/>
            <person name="He G."/>
            <person name="Johnson J."/>
            <person name="Barry K.W."/>
            <person name="Grigoriev I.V."/>
            <person name="Nagy L."/>
            <person name="Hibbett D."/>
            <person name="Henrissat B."/>
            <person name="Matheny P.B."/>
            <person name="Labbe J."/>
            <person name="Martin A.F."/>
        </authorList>
    </citation>
    <scope>NUCLEOTIDE SEQUENCE</scope>
    <source>
        <strain evidence="1">BPL698</strain>
    </source>
</reference>
<proteinExistence type="predicted"/>
<protein>
    <submittedName>
        <fullName evidence="1">Uncharacterized protein</fullName>
    </submittedName>
</protein>
<evidence type="ECO:0000313" key="2">
    <source>
        <dbReference type="Proteomes" id="UP001207468"/>
    </source>
</evidence>
<keyword evidence="2" id="KW-1185">Reference proteome</keyword>
<evidence type="ECO:0000313" key="1">
    <source>
        <dbReference type="EMBL" id="KAI9511174.1"/>
    </source>
</evidence>
<dbReference type="Proteomes" id="UP001207468">
    <property type="component" value="Unassembled WGS sequence"/>
</dbReference>
<dbReference type="EMBL" id="JAGFNK010000026">
    <property type="protein sequence ID" value="KAI9511174.1"/>
    <property type="molecule type" value="Genomic_DNA"/>
</dbReference>
<gene>
    <name evidence="1" type="ORF">F5148DRAFT_1173214</name>
</gene>
<name>A0ACC0UHG4_9AGAM</name>
<organism evidence="1 2">
    <name type="scientific">Russula earlei</name>
    <dbReference type="NCBI Taxonomy" id="71964"/>
    <lineage>
        <taxon>Eukaryota</taxon>
        <taxon>Fungi</taxon>
        <taxon>Dikarya</taxon>
        <taxon>Basidiomycota</taxon>
        <taxon>Agaricomycotina</taxon>
        <taxon>Agaricomycetes</taxon>
        <taxon>Russulales</taxon>
        <taxon>Russulaceae</taxon>
        <taxon>Russula</taxon>
    </lineage>
</organism>
<comment type="caution">
    <text evidence="1">The sequence shown here is derived from an EMBL/GenBank/DDBJ whole genome shotgun (WGS) entry which is preliminary data.</text>
</comment>
<sequence length="114" mass="12397">MWYACVLFPHAAARLGALLGDLSMGIFAYPTTGHRSNHAHSAGVPCDDQTLSCIEGSPVLPFWARLLGPCTPSWHLARPFSTKVHRVDAGENDAGRRIKPVETRIHIRATSPSP</sequence>